<dbReference type="EMBL" id="BSXS01004250">
    <property type="protein sequence ID" value="GME82655.1"/>
    <property type="molecule type" value="Genomic_DNA"/>
</dbReference>
<gene>
    <name evidence="1" type="ORF">Amon02_000566600</name>
</gene>
<dbReference type="Proteomes" id="UP001165064">
    <property type="component" value="Unassembled WGS sequence"/>
</dbReference>
<organism evidence="1 2">
    <name type="scientific">Ambrosiozyma monospora</name>
    <name type="common">Yeast</name>
    <name type="synonym">Endomycopsis monosporus</name>
    <dbReference type="NCBI Taxonomy" id="43982"/>
    <lineage>
        <taxon>Eukaryota</taxon>
        <taxon>Fungi</taxon>
        <taxon>Dikarya</taxon>
        <taxon>Ascomycota</taxon>
        <taxon>Saccharomycotina</taxon>
        <taxon>Pichiomycetes</taxon>
        <taxon>Pichiales</taxon>
        <taxon>Pichiaceae</taxon>
        <taxon>Ambrosiozyma</taxon>
    </lineage>
</organism>
<protein>
    <submittedName>
        <fullName evidence="1">Unnamed protein product</fullName>
    </submittedName>
</protein>
<sequence>MIKKLSNILLLGKPFKGLDHQITKNVTSLDVFKSSYKIQELLISKVNHKIFIIILKVKMVGASEEDESKLRFYASKIIRNLMFKAISGQLDSNATAAAVSADPDVDADRKSLIDILNFDSPFDYLDDSGEQFEITIDVDRL</sequence>
<name>A0ACB5T759_AMBMO</name>
<proteinExistence type="predicted"/>
<reference evidence="1" key="1">
    <citation type="submission" date="2023-04" db="EMBL/GenBank/DDBJ databases">
        <title>Ambrosiozyma monospora NBRC 10751.</title>
        <authorList>
            <person name="Ichikawa N."/>
            <person name="Sato H."/>
            <person name="Tonouchi N."/>
        </authorList>
    </citation>
    <scope>NUCLEOTIDE SEQUENCE</scope>
    <source>
        <strain evidence="1">NBRC 10751</strain>
    </source>
</reference>
<evidence type="ECO:0000313" key="2">
    <source>
        <dbReference type="Proteomes" id="UP001165064"/>
    </source>
</evidence>
<accession>A0ACB5T759</accession>
<keyword evidence="2" id="KW-1185">Reference proteome</keyword>
<comment type="caution">
    <text evidence="1">The sequence shown here is derived from an EMBL/GenBank/DDBJ whole genome shotgun (WGS) entry which is preliminary data.</text>
</comment>
<evidence type="ECO:0000313" key="1">
    <source>
        <dbReference type="EMBL" id="GME82655.1"/>
    </source>
</evidence>